<organism evidence="3 4">
    <name type="scientific">Noviherbaspirillum humi</name>
    <dbReference type="NCBI Taxonomy" id="1688639"/>
    <lineage>
        <taxon>Bacteria</taxon>
        <taxon>Pseudomonadati</taxon>
        <taxon>Pseudomonadota</taxon>
        <taxon>Betaproteobacteria</taxon>
        <taxon>Burkholderiales</taxon>
        <taxon>Oxalobacteraceae</taxon>
        <taxon>Noviherbaspirillum</taxon>
    </lineage>
</organism>
<sequence length="287" mass="30350">MTRLQFAAAAVVTVAAIISGCAPLPTGPAEPISGAYQGMMKQVGPGMMRSDYPVQIVMNGVQGGSIEYPSLGCRGVLQFTGMQGRIGVYRERITQQGHVRCIDNGLVTAYAVGAQASIKWENPGIVATAMLAPSTVRIQPAQAAPVPAAPAQSSVAAQAPAAKPARPQTKAEADAELKRRIAEANRPMSIDEAKADLAKKVEFDVKGCSGMLPTKVSRVKLVSGAEFKRLTRGSAVMNAKYLIQYGTVKKKESWSASGPIVSTATAKDFEYMVGRPMCLEDPDVDHD</sequence>
<evidence type="ECO:0000256" key="1">
    <source>
        <dbReference type="SAM" id="MobiDB-lite"/>
    </source>
</evidence>
<accession>A0A239LJD8</accession>
<protein>
    <recommendedName>
        <fullName evidence="5">Lipoprotein</fullName>
    </recommendedName>
</protein>
<feature type="chain" id="PRO_5012173009" description="Lipoprotein" evidence="2">
    <location>
        <begin position="23"/>
        <end position="287"/>
    </location>
</feature>
<dbReference type="Proteomes" id="UP000198284">
    <property type="component" value="Unassembled WGS sequence"/>
</dbReference>
<evidence type="ECO:0000313" key="4">
    <source>
        <dbReference type="Proteomes" id="UP000198284"/>
    </source>
</evidence>
<reference evidence="3 4" key="1">
    <citation type="submission" date="2017-06" db="EMBL/GenBank/DDBJ databases">
        <authorList>
            <person name="Kim H.J."/>
            <person name="Triplett B.A."/>
        </authorList>
    </citation>
    <scope>NUCLEOTIDE SEQUENCE [LARGE SCALE GENOMIC DNA]</scope>
    <source>
        <strain evidence="3 4">U15</strain>
    </source>
</reference>
<gene>
    <name evidence="3" type="ORF">SAMN06265795_12348</name>
</gene>
<dbReference type="EMBL" id="FZOT01000023">
    <property type="protein sequence ID" value="SNT30485.1"/>
    <property type="molecule type" value="Genomic_DNA"/>
</dbReference>
<keyword evidence="2" id="KW-0732">Signal</keyword>
<evidence type="ECO:0000256" key="2">
    <source>
        <dbReference type="SAM" id="SignalP"/>
    </source>
</evidence>
<feature type="compositionally biased region" description="Low complexity" evidence="1">
    <location>
        <begin position="152"/>
        <end position="168"/>
    </location>
</feature>
<feature type="signal peptide" evidence="2">
    <location>
        <begin position="1"/>
        <end position="22"/>
    </location>
</feature>
<feature type="region of interest" description="Disordered" evidence="1">
    <location>
        <begin position="152"/>
        <end position="174"/>
    </location>
</feature>
<keyword evidence="4" id="KW-1185">Reference proteome</keyword>
<dbReference type="PROSITE" id="PS51257">
    <property type="entry name" value="PROKAR_LIPOPROTEIN"/>
    <property type="match status" value="1"/>
</dbReference>
<dbReference type="AlphaFoldDB" id="A0A239LJD8"/>
<proteinExistence type="predicted"/>
<evidence type="ECO:0008006" key="5">
    <source>
        <dbReference type="Google" id="ProtNLM"/>
    </source>
</evidence>
<evidence type="ECO:0000313" key="3">
    <source>
        <dbReference type="EMBL" id="SNT30485.1"/>
    </source>
</evidence>
<name>A0A239LJD8_9BURK</name>